<comment type="caution">
    <text evidence="2">The sequence shown here is derived from an EMBL/GenBank/DDBJ whole genome shotgun (WGS) entry which is preliminary data.</text>
</comment>
<gene>
    <name evidence="2" type="ORF">JOF53_008192</name>
</gene>
<dbReference type="RefSeq" id="WP_143343016.1">
    <property type="nucleotide sequence ID" value="NZ_JAGIOO010000001.1"/>
</dbReference>
<feature type="region of interest" description="Disordered" evidence="1">
    <location>
        <begin position="52"/>
        <end position="77"/>
    </location>
</feature>
<evidence type="ECO:0000313" key="2">
    <source>
        <dbReference type="EMBL" id="MBP2479320.1"/>
    </source>
</evidence>
<dbReference type="Gene3D" id="3.40.50.80">
    <property type="entry name" value="Nucleotide-binding domain of ferredoxin-NADP reductase (FNR) module"/>
    <property type="match status" value="1"/>
</dbReference>
<dbReference type="InterPro" id="IPR039261">
    <property type="entry name" value="FNR_nucleotide-bd"/>
</dbReference>
<proteinExistence type="predicted"/>
<evidence type="ECO:0000256" key="1">
    <source>
        <dbReference type="SAM" id="MobiDB-lite"/>
    </source>
</evidence>
<evidence type="ECO:0000313" key="3">
    <source>
        <dbReference type="Proteomes" id="UP001519363"/>
    </source>
</evidence>
<name>A0ABS5AUE7_9PSEU</name>
<accession>A0ABS5AUE7</accession>
<protein>
    <submittedName>
        <fullName evidence="2">NADPH-dependent ferric siderophore reductase</fullName>
    </submittedName>
</protein>
<dbReference type="Proteomes" id="UP001519363">
    <property type="component" value="Unassembled WGS sequence"/>
</dbReference>
<reference evidence="2 3" key="1">
    <citation type="submission" date="2021-03" db="EMBL/GenBank/DDBJ databases">
        <title>Sequencing the genomes of 1000 actinobacteria strains.</title>
        <authorList>
            <person name="Klenk H.-P."/>
        </authorList>
    </citation>
    <scope>NUCLEOTIDE SEQUENCE [LARGE SCALE GENOMIC DNA]</scope>
    <source>
        <strain evidence="2 3">DSM 44580</strain>
    </source>
</reference>
<sequence>MPAGAGAQLLATDKTTLPALTGILSTVDDETAARLRVFVEVPSADFAVGVEPSGRRCPGHERLGRPSWPDGSRGLPR</sequence>
<keyword evidence="3" id="KW-1185">Reference proteome</keyword>
<dbReference type="EMBL" id="JAGIOO010000001">
    <property type="protein sequence ID" value="MBP2479320.1"/>
    <property type="molecule type" value="Genomic_DNA"/>
</dbReference>
<organism evidence="2 3">
    <name type="scientific">Crossiella equi</name>
    <dbReference type="NCBI Taxonomy" id="130796"/>
    <lineage>
        <taxon>Bacteria</taxon>
        <taxon>Bacillati</taxon>
        <taxon>Actinomycetota</taxon>
        <taxon>Actinomycetes</taxon>
        <taxon>Pseudonocardiales</taxon>
        <taxon>Pseudonocardiaceae</taxon>
        <taxon>Crossiella</taxon>
    </lineage>
</organism>